<evidence type="ECO:0000256" key="1">
    <source>
        <dbReference type="ARBA" id="ARBA00022612"/>
    </source>
</evidence>
<dbReference type="InterPro" id="IPR006433">
    <property type="entry name" value="Prohead_protease"/>
</dbReference>
<evidence type="ECO:0000256" key="4">
    <source>
        <dbReference type="SAM" id="MobiDB-lite"/>
    </source>
</evidence>
<dbReference type="RefSeq" id="WP_168035601.1">
    <property type="nucleotide sequence ID" value="NZ_JAATJH010000001.1"/>
</dbReference>
<sequence>MPKQKHNVDQEVRSLEIEFRTAESSRRVEGYAALFGVPTDMGWYTEVIARTAFDNADLSDVRCLFNHNADNILARSINKTLTLTIDDKGLKYGFDMPNTNIGNDLFENIRLGNISQSSYAFVVKKQTWTEESEEMDLRTIEEFEIVYDVSPVTYPANSNTDVALRSKPTKGEEKPTPPAGFSDEVRQSITYVNTLLKAAT</sequence>
<evidence type="ECO:0000256" key="2">
    <source>
        <dbReference type="ARBA" id="ARBA00022670"/>
    </source>
</evidence>
<evidence type="ECO:0000256" key="3">
    <source>
        <dbReference type="ARBA" id="ARBA00022801"/>
    </source>
</evidence>
<dbReference type="Pfam" id="PF04586">
    <property type="entry name" value="Peptidase_S78"/>
    <property type="match status" value="1"/>
</dbReference>
<dbReference type="InterPro" id="IPR054613">
    <property type="entry name" value="Peptidase_S78_dom"/>
</dbReference>
<protein>
    <recommendedName>
        <fullName evidence="5">Prohead serine protease domain-containing protein</fullName>
    </recommendedName>
</protein>
<evidence type="ECO:0000313" key="6">
    <source>
        <dbReference type="EMBL" id="NJC24793.1"/>
    </source>
</evidence>
<dbReference type="NCBIfam" id="TIGR01543">
    <property type="entry name" value="proheadase_HK97"/>
    <property type="match status" value="1"/>
</dbReference>
<organism evidence="6 7">
    <name type="scientific">Neolewinella antarctica</name>
    <dbReference type="NCBI Taxonomy" id="442734"/>
    <lineage>
        <taxon>Bacteria</taxon>
        <taxon>Pseudomonadati</taxon>
        <taxon>Bacteroidota</taxon>
        <taxon>Saprospiria</taxon>
        <taxon>Saprospirales</taxon>
        <taxon>Lewinellaceae</taxon>
        <taxon>Neolewinella</taxon>
    </lineage>
</organism>
<keyword evidence="1" id="KW-1188">Viral release from host cell</keyword>
<keyword evidence="3" id="KW-0378">Hydrolase</keyword>
<name>A0ABX0X6Z8_9BACT</name>
<keyword evidence="2" id="KW-0645">Protease</keyword>
<feature type="domain" description="Prohead serine protease" evidence="5">
    <location>
        <begin position="17"/>
        <end position="167"/>
    </location>
</feature>
<accession>A0ABX0X6Z8</accession>
<keyword evidence="7" id="KW-1185">Reference proteome</keyword>
<dbReference type="EMBL" id="JAATJH010000001">
    <property type="protein sequence ID" value="NJC24793.1"/>
    <property type="molecule type" value="Genomic_DNA"/>
</dbReference>
<proteinExistence type="predicted"/>
<comment type="caution">
    <text evidence="6">The sequence shown here is derived from an EMBL/GenBank/DDBJ whole genome shotgun (WGS) entry which is preliminary data.</text>
</comment>
<evidence type="ECO:0000313" key="7">
    <source>
        <dbReference type="Proteomes" id="UP000770785"/>
    </source>
</evidence>
<reference evidence="6 7" key="1">
    <citation type="submission" date="2020-03" db="EMBL/GenBank/DDBJ databases">
        <title>Genomic Encyclopedia of Type Strains, Phase IV (KMG-IV): sequencing the most valuable type-strain genomes for metagenomic binning, comparative biology and taxonomic classification.</title>
        <authorList>
            <person name="Goeker M."/>
        </authorList>
    </citation>
    <scope>NUCLEOTIDE SEQUENCE [LARGE SCALE GENOMIC DNA]</scope>
    <source>
        <strain evidence="6 7">DSM 105096</strain>
    </source>
</reference>
<evidence type="ECO:0000259" key="5">
    <source>
        <dbReference type="Pfam" id="PF04586"/>
    </source>
</evidence>
<gene>
    <name evidence="6" type="ORF">GGR27_000274</name>
</gene>
<feature type="region of interest" description="Disordered" evidence="4">
    <location>
        <begin position="158"/>
        <end position="185"/>
    </location>
</feature>
<dbReference type="Proteomes" id="UP000770785">
    <property type="component" value="Unassembled WGS sequence"/>
</dbReference>